<gene>
    <name evidence="9" type="ORF">PMEA_00012635</name>
</gene>
<name>A0AAU9WVV1_9CNID</name>
<feature type="transmembrane region" description="Helical" evidence="7">
    <location>
        <begin position="677"/>
        <end position="701"/>
    </location>
</feature>
<feature type="compositionally biased region" description="Basic and acidic residues" evidence="6">
    <location>
        <begin position="169"/>
        <end position="178"/>
    </location>
</feature>
<evidence type="ECO:0000256" key="7">
    <source>
        <dbReference type="SAM" id="Phobius"/>
    </source>
</evidence>
<dbReference type="InterPro" id="IPR050799">
    <property type="entry name" value="ZIP_Transporter"/>
</dbReference>
<sequence>MAICNLHTRRLFYFIMALSMLGTATNAGQIINKNDTFISSSSDMHAVLNRTVVLNSASWHFLDLIFHKYSDNLTEKISIERFKDLLKDLNLGETVSATETSHEQPHGTSHRHGGKNSRSQAGESSEVSRQRNMRRRRSERQSNGERRQLQLNSKTNQIRPRSQRRERRSARDRLHTSEGHAECLTGQELLLDHDVNEEEGLNEEDFVRICPALIQQLQDKACIVDNLEDNHMAEDSAKMLHVWGYGFLSITVISLTSLLAIAVIPLMRHSIYKRIMSFLVALAVGTLSGDALLHLIPHAFVSSHGNEEGGHKINIYKSCVIMAGIYVFFMVECTLKARMARKKRSRGNLHVTTPEKMKKKEAAKYQEMVGSRLAGIQRSISCDGAHFPKASRDISEGCKTTSCELVLLESGKEERASTGSESSQEKVPLWEPCRHGHHCHPRDSVQERSKHSFSDSQLIAALQGKSCIHPNIYSNNFSASGTDSENQTHHNVNQIRSHQGDQYSYQVPTESNTIATETTSDAGDGGYDEENGHDHHHHHHHHSPNIDKNTSIATVAWMVIVGDGFHNFSDGLAVGTAFSVSLTNGLTTAIAVFCHELPHELGDFAILLKSGLTFRQALAYNLASAIISYIGLILGIIIGDLDSAHTWVLALTAGMFLYISLVDMLPELSNYINEGGGWPVVISQNLGILTGVSIMLAIALYES</sequence>
<feature type="signal peptide" evidence="8">
    <location>
        <begin position="1"/>
        <end position="27"/>
    </location>
</feature>
<evidence type="ECO:0000256" key="4">
    <source>
        <dbReference type="ARBA" id="ARBA00022989"/>
    </source>
</evidence>
<dbReference type="GO" id="GO:0071578">
    <property type="term" value="P:zinc ion import across plasma membrane"/>
    <property type="evidence" value="ECO:0007669"/>
    <property type="project" value="TreeGrafter"/>
</dbReference>
<keyword evidence="8" id="KW-0732">Signal</keyword>
<evidence type="ECO:0000313" key="9">
    <source>
        <dbReference type="EMBL" id="CAH3127559.1"/>
    </source>
</evidence>
<dbReference type="PANTHER" id="PTHR12191:SF37">
    <property type="entry name" value="ZINC TRANSPORTER FOI"/>
    <property type="match status" value="1"/>
</dbReference>
<keyword evidence="3 7" id="KW-0812">Transmembrane</keyword>
<evidence type="ECO:0000256" key="1">
    <source>
        <dbReference type="ARBA" id="ARBA00004141"/>
    </source>
</evidence>
<dbReference type="InterPro" id="IPR003689">
    <property type="entry name" value="ZIP"/>
</dbReference>
<accession>A0AAU9WVV1</accession>
<proteinExistence type="inferred from homology"/>
<reference evidence="9 10" key="1">
    <citation type="submission" date="2022-05" db="EMBL/GenBank/DDBJ databases">
        <authorList>
            <consortium name="Genoscope - CEA"/>
            <person name="William W."/>
        </authorList>
    </citation>
    <scope>NUCLEOTIDE SEQUENCE [LARGE SCALE GENOMIC DNA]</scope>
</reference>
<dbReference type="GO" id="GO:0005385">
    <property type="term" value="F:zinc ion transmembrane transporter activity"/>
    <property type="evidence" value="ECO:0007669"/>
    <property type="project" value="TreeGrafter"/>
</dbReference>
<feature type="compositionally biased region" description="Polar residues" evidence="6">
    <location>
        <begin position="149"/>
        <end position="158"/>
    </location>
</feature>
<comment type="caution">
    <text evidence="9">The sequence shown here is derived from an EMBL/GenBank/DDBJ whole genome shotgun (WGS) entry which is preliminary data.</text>
</comment>
<evidence type="ECO:0000256" key="8">
    <source>
        <dbReference type="SAM" id="SignalP"/>
    </source>
</evidence>
<feature type="transmembrane region" description="Helical" evidence="7">
    <location>
        <begin position="315"/>
        <end position="335"/>
    </location>
</feature>
<dbReference type="Pfam" id="PF02535">
    <property type="entry name" value="Zip"/>
    <property type="match status" value="2"/>
</dbReference>
<dbReference type="PANTHER" id="PTHR12191">
    <property type="entry name" value="SOLUTE CARRIER FAMILY 39"/>
    <property type="match status" value="1"/>
</dbReference>
<keyword evidence="10" id="KW-1185">Reference proteome</keyword>
<feature type="transmembrane region" description="Helical" evidence="7">
    <location>
        <begin position="242"/>
        <end position="264"/>
    </location>
</feature>
<feature type="region of interest" description="Disordered" evidence="6">
    <location>
        <begin position="516"/>
        <end position="547"/>
    </location>
</feature>
<feature type="compositionally biased region" description="Basic and acidic residues" evidence="6">
    <location>
        <begin position="139"/>
        <end position="148"/>
    </location>
</feature>
<evidence type="ECO:0000256" key="2">
    <source>
        <dbReference type="ARBA" id="ARBA00006939"/>
    </source>
</evidence>
<keyword evidence="5 7" id="KW-0472">Membrane</keyword>
<feature type="compositionally biased region" description="Basic residues" evidence="6">
    <location>
        <begin position="534"/>
        <end position="543"/>
    </location>
</feature>
<organism evidence="9 10">
    <name type="scientific">Pocillopora meandrina</name>
    <dbReference type="NCBI Taxonomy" id="46732"/>
    <lineage>
        <taxon>Eukaryota</taxon>
        <taxon>Metazoa</taxon>
        <taxon>Cnidaria</taxon>
        <taxon>Anthozoa</taxon>
        <taxon>Hexacorallia</taxon>
        <taxon>Scleractinia</taxon>
        <taxon>Astrocoeniina</taxon>
        <taxon>Pocilloporidae</taxon>
        <taxon>Pocillopora</taxon>
    </lineage>
</organism>
<evidence type="ECO:0000313" key="10">
    <source>
        <dbReference type="Proteomes" id="UP001159428"/>
    </source>
</evidence>
<dbReference type="AlphaFoldDB" id="A0AAU9WVV1"/>
<evidence type="ECO:0000256" key="5">
    <source>
        <dbReference type="ARBA" id="ARBA00023136"/>
    </source>
</evidence>
<feature type="transmembrane region" description="Helical" evidence="7">
    <location>
        <begin position="644"/>
        <end position="665"/>
    </location>
</feature>
<dbReference type="Proteomes" id="UP001159428">
    <property type="component" value="Unassembled WGS sequence"/>
</dbReference>
<keyword evidence="4 7" id="KW-1133">Transmembrane helix</keyword>
<feature type="compositionally biased region" description="Polar residues" evidence="6">
    <location>
        <begin position="116"/>
        <end position="127"/>
    </location>
</feature>
<feature type="region of interest" description="Disordered" evidence="6">
    <location>
        <begin position="96"/>
        <end position="178"/>
    </location>
</feature>
<evidence type="ECO:0000256" key="3">
    <source>
        <dbReference type="ARBA" id="ARBA00022692"/>
    </source>
</evidence>
<dbReference type="EMBL" id="CALNXJ010000022">
    <property type="protein sequence ID" value="CAH3127559.1"/>
    <property type="molecule type" value="Genomic_DNA"/>
</dbReference>
<feature type="transmembrane region" description="Helical" evidence="7">
    <location>
        <begin position="618"/>
        <end position="638"/>
    </location>
</feature>
<comment type="subcellular location">
    <subcellularLocation>
        <location evidence="1">Membrane</location>
        <topology evidence="1">Multi-pass membrane protein</topology>
    </subcellularLocation>
</comment>
<dbReference type="GO" id="GO:0140410">
    <property type="term" value="F:monoatomic cation:bicarbonate symporter activity"/>
    <property type="evidence" value="ECO:0007669"/>
    <property type="project" value="TreeGrafter"/>
</dbReference>
<evidence type="ECO:0008006" key="11">
    <source>
        <dbReference type="Google" id="ProtNLM"/>
    </source>
</evidence>
<protein>
    <recommendedName>
        <fullName evidence="11">Zinc transporter ZIP10</fullName>
    </recommendedName>
</protein>
<dbReference type="GO" id="GO:0005886">
    <property type="term" value="C:plasma membrane"/>
    <property type="evidence" value="ECO:0007669"/>
    <property type="project" value="TreeGrafter"/>
</dbReference>
<comment type="similarity">
    <text evidence="2">Belongs to the ZIP transporter (TC 2.A.5) family.</text>
</comment>
<dbReference type="GO" id="GO:0030003">
    <property type="term" value="P:intracellular monoatomic cation homeostasis"/>
    <property type="evidence" value="ECO:0007669"/>
    <property type="project" value="TreeGrafter"/>
</dbReference>
<evidence type="ECO:0000256" key="6">
    <source>
        <dbReference type="SAM" id="MobiDB-lite"/>
    </source>
</evidence>
<feature type="transmembrane region" description="Helical" evidence="7">
    <location>
        <begin position="276"/>
        <end position="295"/>
    </location>
</feature>
<feature type="chain" id="PRO_5043773611" description="Zinc transporter ZIP10" evidence="8">
    <location>
        <begin position="28"/>
        <end position="703"/>
    </location>
</feature>